<accession>A0A5J6N229</accession>
<dbReference type="SUPFAM" id="SSF90123">
    <property type="entry name" value="ABC transporter transmembrane region"/>
    <property type="match status" value="1"/>
</dbReference>
<gene>
    <name evidence="9" type="ORF">FRZ61_33120</name>
</gene>
<feature type="transmembrane region" description="Helical" evidence="6">
    <location>
        <begin position="226"/>
        <end position="244"/>
    </location>
</feature>
<feature type="transmembrane region" description="Helical" evidence="6">
    <location>
        <begin position="190"/>
        <end position="214"/>
    </location>
</feature>
<dbReference type="Pfam" id="PF00664">
    <property type="entry name" value="ABC_membrane"/>
    <property type="match status" value="1"/>
</dbReference>
<evidence type="ECO:0000256" key="6">
    <source>
        <dbReference type="SAM" id="Phobius"/>
    </source>
</evidence>
<keyword evidence="3 6" id="KW-1133">Transmembrane helix</keyword>
<feature type="transmembrane region" description="Helical" evidence="6">
    <location>
        <begin position="300"/>
        <end position="322"/>
    </location>
</feature>
<feature type="region of interest" description="Disordered" evidence="5">
    <location>
        <begin position="1"/>
        <end position="31"/>
    </location>
</feature>
<feature type="transmembrane region" description="Helical" evidence="6">
    <location>
        <begin position="422"/>
        <end position="454"/>
    </location>
</feature>
<dbReference type="PROSITE" id="PS50929">
    <property type="entry name" value="ABC_TM1F"/>
    <property type="match status" value="1"/>
</dbReference>
<dbReference type="Proteomes" id="UP000325797">
    <property type="component" value="Chromosome"/>
</dbReference>
<feature type="domain" description="ABC transporter" evidence="7">
    <location>
        <begin position="506"/>
        <end position="746"/>
    </location>
</feature>
<reference evidence="9 10" key="1">
    <citation type="submission" date="2019-08" db="EMBL/GenBank/DDBJ databases">
        <title>Hyperibacter terrae gen. nov., sp. nov. and Hyperibacter viscosus sp. nov., two new members in the family Rhodospirillaceae isolated from the rhizosphere of Hypericum perforatum.</title>
        <authorList>
            <person name="Noviana Z."/>
        </authorList>
    </citation>
    <scope>NUCLEOTIDE SEQUENCE [LARGE SCALE GENOMIC DNA]</scope>
    <source>
        <strain evidence="9 10">R5959</strain>
    </source>
</reference>
<dbReference type="Pfam" id="PF00005">
    <property type="entry name" value="ABC_tran"/>
    <property type="match status" value="1"/>
</dbReference>
<keyword evidence="2 6" id="KW-0812">Transmembrane</keyword>
<dbReference type="PANTHER" id="PTHR24221:SF248">
    <property type="entry name" value="ABC TRANSPORTER TRANSMEMBRANE REGION"/>
    <property type="match status" value="1"/>
</dbReference>
<evidence type="ECO:0000313" key="9">
    <source>
        <dbReference type="EMBL" id="QEX23374.1"/>
    </source>
</evidence>
<organism evidence="9 10">
    <name type="scientific">Hypericibacter adhaerens</name>
    <dbReference type="NCBI Taxonomy" id="2602016"/>
    <lineage>
        <taxon>Bacteria</taxon>
        <taxon>Pseudomonadati</taxon>
        <taxon>Pseudomonadota</taxon>
        <taxon>Alphaproteobacteria</taxon>
        <taxon>Rhodospirillales</taxon>
        <taxon>Dongiaceae</taxon>
        <taxon>Hypericibacter</taxon>
    </lineage>
</organism>
<evidence type="ECO:0000256" key="4">
    <source>
        <dbReference type="ARBA" id="ARBA00023136"/>
    </source>
</evidence>
<dbReference type="InterPro" id="IPR039421">
    <property type="entry name" value="Type_1_exporter"/>
</dbReference>
<dbReference type="GO" id="GO:0034040">
    <property type="term" value="F:ATPase-coupled lipid transmembrane transporter activity"/>
    <property type="evidence" value="ECO:0007669"/>
    <property type="project" value="TreeGrafter"/>
</dbReference>
<dbReference type="PROSITE" id="PS50893">
    <property type="entry name" value="ABC_TRANSPORTER_2"/>
    <property type="match status" value="1"/>
</dbReference>
<evidence type="ECO:0000256" key="2">
    <source>
        <dbReference type="ARBA" id="ARBA00022692"/>
    </source>
</evidence>
<dbReference type="PANTHER" id="PTHR24221">
    <property type="entry name" value="ATP-BINDING CASSETTE SUB-FAMILY B"/>
    <property type="match status" value="1"/>
</dbReference>
<dbReference type="InterPro" id="IPR036640">
    <property type="entry name" value="ABC1_TM_sf"/>
</dbReference>
<keyword evidence="10" id="KW-1185">Reference proteome</keyword>
<dbReference type="InterPro" id="IPR027417">
    <property type="entry name" value="P-loop_NTPase"/>
</dbReference>
<dbReference type="RefSeq" id="WP_151118764.1">
    <property type="nucleotide sequence ID" value="NZ_CP042582.1"/>
</dbReference>
<feature type="compositionally biased region" description="Pro residues" evidence="5">
    <location>
        <begin position="11"/>
        <end position="25"/>
    </location>
</feature>
<evidence type="ECO:0000259" key="7">
    <source>
        <dbReference type="PROSITE" id="PS50893"/>
    </source>
</evidence>
<dbReference type="EMBL" id="CP042582">
    <property type="protein sequence ID" value="QEX23374.1"/>
    <property type="molecule type" value="Genomic_DNA"/>
</dbReference>
<dbReference type="InterPro" id="IPR011527">
    <property type="entry name" value="ABC1_TM_dom"/>
</dbReference>
<sequence>MNDAISTAAAPPSPAPAAPPQPSLQPPQTEGWSEAVWLERLEKVIGPERRANSPSAVVLAEMLVALGWPGTSRSLAALLPPPGEPITLPHLERLLRDIGFVSHRIVARGDASDTRRLRAGSVARHGNEVAVYLGQSEGRDRWLIDREERNFALARGDTILSVDPDPGFHPPDEARPNWFRGLFERMRDELFQLFGLSAVLNFLGLGVSIYTMIVYSVVIPSGTADAVWGIALLSIVTVIAAWLLKVGRQVVISRMGSWAGVRIGEATMRKMLSLPLDMSTRLGVLNNVIRMRSFENARQFLTGAGGANLIDYPFLVIFVIAIAILGGWLVFVPIVSLMLFAAIAFPTADYVASKSTAAGVASSRLEEHAGAAFLGINAFYHKGGGSLWLGRFAEYARDAAQRNCEYAIAVARAQAIGQALSMLTVLATMCVGVVLVLQGIMNAGGLVAAMMLIWRITTPAQQAFSSLVRIRQIRSSVRQVDQLMATQGERAGVEISSPVGITNVSIAAERLYYRPDPEHEAVLNGVSFAAPAGARVAVVGPNAGGKTALLECLAGLRRPQSGRVLASGRDIRQFDATEYRAWIGYVPQLVPALPVTVREYLRLRVPTLRDEEALQAFDRTLGPGWNNLYTFACATENILDRQLKPFNDTHADMKFRYLVAFVAATLGSPPVLLLDGVGLGGDPEWEKRIERYLDSIRGRTTVIWIPYSTAHIQSSDQMVVIERGNVLHVGPTAQAQPAAQPVAKIG</sequence>
<dbReference type="SUPFAM" id="SSF52540">
    <property type="entry name" value="P-loop containing nucleoside triphosphate hydrolases"/>
    <property type="match status" value="1"/>
</dbReference>
<protein>
    <recommendedName>
        <fullName evidence="11">ATP-binding cassette domain-containing protein</fullName>
    </recommendedName>
</protein>
<proteinExistence type="predicted"/>
<evidence type="ECO:0000259" key="8">
    <source>
        <dbReference type="PROSITE" id="PS50929"/>
    </source>
</evidence>
<dbReference type="OrthoDB" id="5288404at2"/>
<evidence type="ECO:0008006" key="11">
    <source>
        <dbReference type="Google" id="ProtNLM"/>
    </source>
</evidence>
<name>A0A5J6N229_9PROT</name>
<dbReference type="Gene3D" id="3.40.50.300">
    <property type="entry name" value="P-loop containing nucleotide triphosphate hydrolases"/>
    <property type="match status" value="1"/>
</dbReference>
<evidence type="ECO:0000256" key="1">
    <source>
        <dbReference type="ARBA" id="ARBA00004651"/>
    </source>
</evidence>
<dbReference type="GO" id="GO:0140359">
    <property type="term" value="F:ABC-type transporter activity"/>
    <property type="evidence" value="ECO:0007669"/>
    <property type="project" value="InterPro"/>
</dbReference>
<evidence type="ECO:0000313" key="10">
    <source>
        <dbReference type="Proteomes" id="UP000325797"/>
    </source>
</evidence>
<feature type="domain" description="ABC transmembrane type-1" evidence="8">
    <location>
        <begin position="193"/>
        <end position="472"/>
    </location>
</feature>
<keyword evidence="4 6" id="KW-0472">Membrane</keyword>
<comment type="subcellular location">
    <subcellularLocation>
        <location evidence="1">Cell membrane</location>
        <topology evidence="1">Multi-pass membrane protein</topology>
    </subcellularLocation>
</comment>
<feature type="transmembrane region" description="Helical" evidence="6">
    <location>
        <begin position="328"/>
        <end position="345"/>
    </location>
</feature>
<evidence type="ECO:0000256" key="3">
    <source>
        <dbReference type="ARBA" id="ARBA00022989"/>
    </source>
</evidence>
<dbReference type="AlphaFoldDB" id="A0A5J6N229"/>
<dbReference type="GO" id="GO:0005886">
    <property type="term" value="C:plasma membrane"/>
    <property type="evidence" value="ECO:0007669"/>
    <property type="project" value="UniProtKB-SubCell"/>
</dbReference>
<dbReference type="KEGG" id="hadh:FRZ61_33120"/>
<dbReference type="InterPro" id="IPR003439">
    <property type="entry name" value="ABC_transporter-like_ATP-bd"/>
</dbReference>
<dbReference type="GO" id="GO:0005524">
    <property type="term" value="F:ATP binding"/>
    <property type="evidence" value="ECO:0007669"/>
    <property type="project" value="InterPro"/>
</dbReference>
<dbReference type="GO" id="GO:0016887">
    <property type="term" value="F:ATP hydrolysis activity"/>
    <property type="evidence" value="ECO:0007669"/>
    <property type="project" value="InterPro"/>
</dbReference>
<dbReference type="Gene3D" id="1.20.1560.10">
    <property type="entry name" value="ABC transporter type 1, transmembrane domain"/>
    <property type="match status" value="1"/>
</dbReference>
<evidence type="ECO:0000256" key="5">
    <source>
        <dbReference type="SAM" id="MobiDB-lite"/>
    </source>
</evidence>